<protein>
    <submittedName>
        <fullName evidence="7">Putative permease</fullName>
    </submittedName>
</protein>
<dbReference type="AlphaFoldDB" id="Q3SGP1"/>
<dbReference type="GO" id="GO:0055085">
    <property type="term" value="P:transmembrane transport"/>
    <property type="evidence" value="ECO:0007669"/>
    <property type="project" value="TreeGrafter"/>
</dbReference>
<reference evidence="7 8" key="1">
    <citation type="journal article" date="2006" name="J. Bacteriol.">
        <title>The genome sequence of the obligately chemolithoautotrophic, facultatively anaerobic bacterium Thiobacillus denitrificans.</title>
        <authorList>
            <person name="Beller H.R."/>
            <person name="Chain P.S."/>
            <person name="Letain T.E."/>
            <person name="Chakicherla A."/>
            <person name="Larimer F.W."/>
            <person name="Richardson P.M."/>
            <person name="Coleman M.A."/>
            <person name="Wood A.P."/>
            <person name="Kelly D.P."/>
        </authorList>
    </citation>
    <scope>NUCLEOTIDE SEQUENCE [LARGE SCALE GENOMIC DNA]</scope>
    <source>
        <strain evidence="7 8">ATCC 25259</strain>
    </source>
</reference>
<keyword evidence="4 6" id="KW-1133">Transmembrane helix</keyword>
<feature type="transmembrane region" description="Helical" evidence="6">
    <location>
        <begin position="36"/>
        <end position="68"/>
    </location>
</feature>
<keyword evidence="8" id="KW-1185">Reference proteome</keyword>
<dbReference type="PANTHER" id="PTHR21716">
    <property type="entry name" value="TRANSMEMBRANE PROTEIN"/>
    <property type="match status" value="1"/>
</dbReference>
<name>Q3SGP1_THIDA</name>
<dbReference type="Proteomes" id="UP000008291">
    <property type="component" value="Chromosome"/>
</dbReference>
<gene>
    <name evidence="7" type="ordered locus">Tbd_2253</name>
</gene>
<feature type="transmembrane region" description="Helical" evidence="6">
    <location>
        <begin position="341"/>
        <end position="361"/>
    </location>
</feature>
<organism evidence="7 8">
    <name type="scientific">Thiobacillus denitrificans (strain ATCC 25259 / T1)</name>
    <dbReference type="NCBI Taxonomy" id="292415"/>
    <lineage>
        <taxon>Bacteria</taxon>
        <taxon>Pseudomonadati</taxon>
        <taxon>Pseudomonadota</taxon>
        <taxon>Betaproteobacteria</taxon>
        <taxon>Nitrosomonadales</taxon>
        <taxon>Thiobacillaceae</taxon>
        <taxon>Thiobacillus</taxon>
    </lineage>
</organism>
<dbReference type="InterPro" id="IPR002549">
    <property type="entry name" value="AI-2E-like"/>
</dbReference>
<feature type="transmembrane region" description="Helical" evidence="6">
    <location>
        <begin position="186"/>
        <end position="207"/>
    </location>
</feature>
<evidence type="ECO:0000313" key="8">
    <source>
        <dbReference type="Proteomes" id="UP000008291"/>
    </source>
</evidence>
<dbReference type="OrthoDB" id="8566218at2"/>
<comment type="subcellular location">
    <subcellularLocation>
        <location evidence="1">Membrane</location>
        <topology evidence="1">Multi-pass membrane protein</topology>
    </subcellularLocation>
</comment>
<evidence type="ECO:0000256" key="3">
    <source>
        <dbReference type="ARBA" id="ARBA00022692"/>
    </source>
</evidence>
<dbReference type="eggNOG" id="COG0628">
    <property type="taxonomic scope" value="Bacteria"/>
</dbReference>
<keyword evidence="3 6" id="KW-0812">Transmembrane</keyword>
<keyword evidence="5 6" id="KW-0472">Membrane</keyword>
<feature type="transmembrane region" description="Helical" evidence="6">
    <location>
        <begin position="80"/>
        <end position="102"/>
    </location>
</feature>
<feature type="transmembrane region" description="Helical" evidence="6">
    <location>
        <begin position="272"/>
        <end position="302"/>
    </location>
</feature>
<dbReference type="EMBL" id="CP000116">
    <property type="protein sequence ID" value="AAZ98206.1"/>
    <property type="molecule type" value="Genomic_DNA"/>
</dbReference>
<evidence type="ECO:0000313" key="7">
    <source>
        <dbReference type="EMBL" id="AAZ98206.1"/>
    </source>
</evidence>
<sequence length="389" mass="41633">MDENKPASPVTAARDAQCDVDTPAVQLSGENRNGPLLLLSVLSTVFVLDWAQAVFIPLVLAVIISYALAPPMRLLGRLHVPQIVGASLLLALIVGAGGSLAYSLRDEAIGMIETLPQAAKKLRRTVQKEIAGLESGAIGNVQEAASQIERAARETASDPVVPRGVTRVQIEEPRFRLEDYLWNGTLGALSIVSLAVMVLFLAFFMMISGDTYRRKLVQISGPAFSKKKITLQVLNEISVQIQRYLLVQAFAGAIVGLATWAAFSWLGVEHAALWGVVAGVLNIIPYLGAVIVAGGAALVGLLQFGSVSTALTVGGVSLVINSLEGYLLMPWLTGRANRMNAVVIFIGVLFWGWLWGAWGLLLGMPIMIAIKAICDHIEDFRSIGELLGD</sequence>
<evidence type="ECO:0000256" key="4">
    <source>
        <dbReference type="ARBA" id="ARBA00022989"/>
    </source>
</evidence>
<accession>Q3SGP1</accession>
<evidence type="ECO:0000256" key="1">
    <source>
        <dbReference type="ARBA" id="ARBA00004141"/>
    </source>
</evidence>
<feature type="transmembrane region" description="Helical" evidence="6">
    <location>
        <begin position="309"/>
        <end position="329"/>
    </location>
</feature>
<dbReference type="Pfam" id="PF01594">
    <property type="entry name" value="AI-2E_transport"/>
    <property type="match status" value="1"/>
</dbReference>
<evidence type="ECO:0000256" key="5">
    <source>
        <dbReference type="ARBA" id="ARBA00023136"/>
    </source>
</evidence>
<proteinExistence type="inferred from homology"/>
<dbReference type="RefSeq" id="WP_011312765.1">
    <property type="nucleotide sequence ID" value="NC_007404.1"/>
</dbReference>
<evidence type="ECO:0000256" key="2">
    <source>
        <dbReference type="ARBA" id="ARBA00009773"/>
    </source>
</evidence>
<comment type="similarity">
    <text evidence="2">Belongs to the autoinducer-2 exporter (AI-2E) (TC 2.A.86) family.</text>
</comment>
<dbReference type="KEGG" id="tbd:Tbd_2253"/>
<dbReference type="HOGENOM" id="CLU_031275_0_1_4"/>
<evidence type="ECO:0000256" key="6">
    <source>
        <dbReference type="SAM" id="Phobius"/>
    </source>
</evidence>
<dbReference type="GO" id="GO:0016020">
    <property type="term" value="C:membrane"/>
    <property type="evidence" value="ECO:0007669"/>
    <property type="project" value="UniProtKB-SubCell"/>
</dbReference>
<dbReference type="PANTHER" id="PTHR21716:SF16">
    <property type="entry name" value="BLL1467 PROTEIN"/>
    <property type="match status" value="1"/>
</dbReference>
<feature type="transmembrane region" description="Helical" evidence="6">
    <location>
        <begin position="244"/>
        <end position="266"/>
    </location>
</feature>
<dbReference type="STRING" id="292415.Tbd_2253"/>